<dbReference type="EMBL" id="JAENIK010000011">
    <property type="protein sequence ID" value="MBK1816040.1"/>
    <property type="molecule type" value="Genomic_DNA"/>
</dbReference>
<protein>
    <submittedName>
        <fullName evidence="3">PEP-CTERM sorting domain-containing protein</fullName>
    </submittedName>
</protein>
<gene>
    <name evidence="3" type="ORF">JIN84_10490</name>
</gene>
<evidence type="ECO:0000256" key="1">
    <source>
        <dbReference type="SAM" id="SignalP"/>
    </source>
</evidence>
<keyword evidence="1" id="KW-0732">Signal</keyword>
<sequence>MKFQHTVFHLIAASALMVTSARSAQTIVAYAEEAGRTTSTLSGTSVFDFNTLAPGRMKNVTWTGVGTFDQLHVKAADKWGGAGGSNYSVQSYASLPITTLTLMGNHSCFGFWWSGADTDNVITFYSGTTMVAQFTSGNLLEKVAAAPDYHGNPVDGPFRGMNNTQAYAFVNILGTGGTTWNRITFTNMSKSGFETDNYTDRVAPYGTYPGERLDLLPSNSMKFVNGVPVTSMMPAIPEPSALLLGGIGAFVLCSKRRRA</sequence>
<reference evidence="3" key="1">
    <citation type="submission" date="2021-01" db="EMBL/GenBank/DDBJ databases">
        <title>Modified the classification status of verrucomicrobia.</title>
        <authorList>
            <person name="Feng X."/>
        </authorList>
    </citation>
    <scope>NUCLEOTIDE SEQUENCE</scope>
    <source>
        <strain evidence="3">JCM 18052</strain>
    </source>
</reference>
<name>A0A934R6A9_9BACT</name>
<dbReference type="Pfam" id="PF07589">
    <property type="entry name" value="PEP-CTERM"/>
    <property type="match status" value="1"/>
</dbReference>
<keyword evidence="4" id="KW-1185">Reference proteome</keyword>
<proteinExistence type="predicted"/>
<evidence type="ECO:0000313" key="4">
    <source>
        <dbReference type="Proteomes" id="UP000600139"/>
    </source>
</evidence>
<feature type="chain" id="PRO_5036905406" evidence="1">
    <location>
        <begin position="25"/>
        <end position="259"/>
    </location>
</feature>
<evidence type="ECO:0000259" key="2">
    <source>
        <dbReference type="Pfam" id="PF07589"/>
    </source>
</evidence>
<dbReference type="Proteomes" id="UP000600139">
    <property type="component" value="Unassembled WGS sequence"/>
</dbReference>
<evidence type="ECO:0000313" key="3">
    <source>
        <dbReference type="EMBL" id="MBK1816040.1"/>
    </source>
</evidence>
<accession>A0A934R6A9</accession>
<dbReference type="RefSeq" id="WP_200350998.1">
    <property type="nucleotide sequence ID" value="NZ_BAABHZ010000006.1"/>
</dbReference>
<feature type="signal peptide" evidence="1">
    <location>
        <begin position="1"/>
        <end position="24"/>
    </location>
</feature>
<organism evidence="3 4">
    <name type="scientific">Luteolibacter yonseiensis</name>
    <dbReference type="NCBI Taxonomy" id="1144680"/>
    <lineage>
        <taxon>Bacteria</taxon>
        <taxon>Pseudomonadati</taxon>
        <taxon>Verrucomicrobiota</taxon>
        <taxon>Verrucomicrobiia</taxon>
        <taxon>Verrucomicrobiales</taxon>
        <taxon>Verrucomicrobiaceae</taxon>
        <taxon>Luteolibacter</taxon>
    </lineage>
</organism>
<feature type="domain" description="Ice-binding protein C-terminal" evidence="2">
    <location>
        <begin position="235"/>
        <end position="257"/>
    </location>
</feature>
<comment type="caution">
    <text evidence="3">The sequence shown here is derived from an EMBL/GenBank/DDBJ whole genome shotgun (WGS) entry which is preliminary data.</text>
</comment>
<dbReference type="InterPro" id="IPR013424">
    <property type="entry name" value="Ice-binding_C"/>
</dbReference>
<dbReference type="AlphaFoldDB" id="A0A934R6A9"/>